<accession>A0A371IKI9</accession>
<comment type="caution">
    <text evidence="2">The sequence shown here is derived from an EMBL/GenBank/DDBJ whole genome shotgun (WGS) entry which is preliminary data.</text>
</comment>
<organism evidence="2 3">
    <name type="scientific">Criibacterium bergeronii</name>
    <dbReference type="NCBI Taxonomy" id="1871336"/>
    <lineage>
        <taxon>Bacteria</taxon>
        <taxon>Bacillati</taxon>
        <taxon>Bacillota</taxon>
        <taxon>Clostridia</taxon>
        <taxon>Peptostreptococcales</taxon>
        <taxon>Filifactoraceae</taxon>
        <taxon>Criibacterium</taxon>
    </lineage>
</organism>
<dbReference type="Pfam" id="PF00857">
    <property type="entry name" value="Isochorismatase"/>
    <property type="match status" value="1"/>
</dbReference>
<gene>
    <name evidence="2" type="ORF">BBG48_007235</name>
</gene>
<feature type="domain" description="Isochorismatase-like" evidence="1">
    <location>
        <begin position="22"/>
        <end position="170"/>
    </location>
</feature>
<dbReference type="InterPro" id="IPR036380">
    <property type="entry name" value="Isochorismatase-like_sf"/>
</dbReference>
<dbReference type="Gene3D" id="3.40.50.850">
    <property type="entry name" value="Isochorismatase-like"/>
    <property type="match status" value="1"/>
</dbReference>
<evidence type="ECO:0000313" key="2">
    <source>
        <dbReference type="EMBL" id="RDY21008.1"/>
    </source>
</evidence>
<keyword evidence="3" id="KW-1185">Reference proteome</keyword>
<dbReference type="Proteomes" id="UP000093352">
    <property type="component" value="Unassembled WGS sequence"/>
</dbReference>
<sequence>MAHHCGHLKKRLQAFYHNNDDTLLLVIDVQDKLSKAMFNEDLVKKNTKILVQAARILEIPTVFTEQYPKGLGNTNQEIFAEAKEPTVIEKVSFAAYDGELKEKLAELGKKHIIVAGIEAHICVMQTVLDLMMDGYEVTVVGDAAGSRSKENYKNGLEMMKDMKAVISNTEAVLFSLLKTSKHPNFKEVQALIK</sequence>
<proteinExistence type="predicted"/>
<protein>
    <submittedName>
        <fullName evidence="2">Isochorismatase family protein</fullName>
    </submittedName>
</protein>
<dbReference type="STRING" id="1871336.BBG48_10180"/>
<dbReference type="InterPro" id="IPR050993">
    <property type="entry name" value="Isochorismatase_domain"/>
</dbReference>
<dbReference type="EMBL" id="MBEW02000015">
    <property type="protein sequence ID" value="RDY21008.1"/>
    <property type="molecule type" value="Genomic_DNA"/>
</dbReference>
<name>A0A371IKI9_9FIRM</name>
<dbReference type="AlphaFoldDB" id="A0A371IKI9"/>
<dbReference type="SUPFAM" id="SSF52499">
    <property type="entry name" value="Isochorismatase-like hydrolases"/>
    <property type="match status" value="1"/>
</dbReference>
<dbReference type="PANTHER" id="PTHR14119:SF3">
    <property type="entry name" value="ISOCHORISMATASE DOMAIN-CONTAINING PROTEIN 2"/>
    <property type="match status" value="1"/>
</dbReference>
<dbReference type="PANTHER" id="PTHR14119">
    <property type="entry name" value="HYDROLASE"/>
    <property type="match status" value="1"/>
</dbReference>
<evidence type="ECO:0000313" key="3">
    <source>
        <dbReference type="Proteomes" id="UP000093352"/>
    </source>
</evidence>
<reference evidence="2 3" key="1">
    <citation type="journal article" date="2016" name="Genome Announc.">
        <title>Draft Genome Sequence of Criibacterium bergeronii gen. nov., sp. nov., Strain CCRI-22567T, Isolated from a Vaginal Sample from a Woman with Bacterial Vaginosis.</title>
        <authorList>
            <person name="Maheux A.F."/>
            <person name="Berube E."/>
            <person name="Boudreau D.K."/>
            <person name="Raymond F."/>
            <person name="Corbeil J."/>
            <person name="Roy P.H."/>
            <person name="Boissinot M."/>
            <person name="Omar R.F."/>
        </authorList>
    </citation>
    <scope>NUCLEOTIDE SEQUENCE [LARGE SCALE GENOMIC DNA]</scope>
    <source>
        <strain evidence="2 3">CCRI-22567</strain>
    </source>
</reference>
<evidence type="ECO:0000259" key="1">
    <source>
        <dbReference type="Pfam" id="PF00857"/>
    </source>
</evidence>
<dbReference type="InterPro" id="IPR000868">
    <property type="entry name" value="Isochorismatase-like_dom"/>
</dbReference>